<gene>
    <name evidence="2" type="ORF">NDI79_13375</name>
</gene>
<evidence type="ECO:0000256" key="1">
    <source>
        <dbReference type="SAM" id="MobiDB-lite"/>
    </source>
</evidence>
<organism evidence="2 3">
    <name type="scientific">Halogeometricum luteum</name>
    <dbReference type="NCBI Taxonomy" id="2950537"/>
    <lineage>
        <taxon>Archaea</taxon>
        <taxon>Methanobacteriati</taxon>
        <taxon>Methanobacteriota</taxon>
        <taxon>Stenosarchaea group</taxon>
        <taxon>Halobacteria</taxon>
        <taxon>Halobacteriales</taxon>
        <taxon>Haloferacaceae</taxon>
        <taxon>Halogeometricum</taxon>
    </lineage>
</organism>
<sequence length="370" mass="41793">MKVLVTIQHPAHVHFFKHSIRELEARGHEVRVVAREYDVAIELLEEYGIDHQVLAGHVDTTFDMVKVQLQYEARILDIARKWKPDVITAIGGIAAAHVSAVVGARSVVWTDSPVGSNRITVPFADFVCTPRKFRDDFGEKHVRYDGFHELAYLRPEYFEPDHDALREHGVEPDEPYFLLRFGTMKAHHDIGQKGMSLAVKERLVDLLSEHGEVYIMSVAKKLPDSLSQYALQTPVHLSHSLLDAADMFVTDTHTMATESAILGTPVIRTNSFAGEGDMSNFVEFQERYGLMYSTPDGEEAVEKARSWLERPESEREIGKRRRRLLDDTIDVARFVTDAVEAAGRPDATPADIRGVRDSDPVRRPTERNPA</sequence>
<dbReference type="PANTHER" id="PTHR39662">
    <property type="entry name" value="DUF354 DOMAIN-CONTAINING PROTEIN-RELATED"/>
    <property type="match status" value="1"/>
</dbReference>
<dbReference type="EMBL" id="JAMQOQ010000003">
    <property type="protein sequence ID" value="MDS0295167.1"/>
    <property type="molecule type" value="Genomic_DNA"/>
</dbReference>
<dbReference type="Proteomes" id="UP001254813">
    <property type="component" value="Unassembled WGS sequence"/>
</dbReference>
<comment type="caution">
    <text evidence="2">The sequence shown here is derived from an EMBL/GenBank/DDBJ whole genome shotgun (WGS) entry which is preliminary data.</text>
</comment>
<feature type="compositionally biased region" description="Basic and acidic residues" evidence="1">
    <location>
        <begin position="353"/>
        <end position="370"/>
    </location>
</feature>
<dbReference type="Gene3D" id="3.40.50.2000">
    <property type="entry name" value="Glycogen Phosphorylase B"/>
    <property type="match status" value="1"/>
</dbReference>
<protein>
    <submittedName>
        <fullName evidence="2">DUF354 domain-containing protein</fullName>
    </submittedName>
</protein>
<dbReference type="InterPro" id="IPR007152">
    <property type="entry name" value="DUF354"/>
</dbReference>
<evidence type="ECO:0000313" key="2">
    <source>
        <dbReference type="EMBL" id="MDS0295167.1"/>
    </source>
</evidence>
<evidence type="ECO:0000313" key="3">
    <source>
        <dbReference type="Proteomes" id="UP001254813"/>
    </source>
</evidence>
<dbReference type="PANTHER" id="PTHR39662:SF1">
    <property type="entry name" value="DUF354 DOMAIN-CONTAINING PROTEIN"/>
    <property type="match status" value="1"/>
</dbReference>
<keyword evidence="3" id="KW-1185">Reference proteome</keyword>
<proteinExistence type="predicted"/>
<dbReference type="SUPFAM" id="SSF53756">
    <property type="entry name" value="UDP-Glycosyltransferase/glycogen phosphorylase"/>
    <property type="match status" value="1"/>
</dbReference>
<name>A0ABU2G312_9EURY</name>
<dbReference type="Pfam" id="PF04007">
    <property type="entry name" value="DUF354"/>
    <property type="match status" value="1"/>
</dbReference>
<dbReference type="PIRSF" id="PIRSF005357">
    <property type="entry name" value="UCP005357"/>
    <property type="match status" value="1"/>
</dbReference>
<dbReference type="RefSeq" id="WP_310929027.1">
    <property type="nucleotide sequence ID" value="NZ_JAMQOQ010000003.1"/>
</dbReference>
<accession>A0ABU2G312</accession>
<feature type="region of interest" description="Disordered" evidence="1">
    <location>
        <begin position="342"/>
        <end position="370"/>
    </location>
</feature>
<reference evidence="2 3" key="1">
    <citation type="submission" date="2022-06" db="EMBL/GenBank/DDBJ databases">
        <title>Halogeometricum sp. a new haloarchaeum isolate from saline soil.</title>
        <authorList>
            <person name="Strakova D."/>
            <person name="Galisteo C."/>
            <person name="Sanchez-Porro C."/>
            <person name="Ventosa A."/>
        </authorList>
    </citation>
    <scope>NUCLEOTIDE SEQUENCE [LARGE SCALE GENOMIC DNA]</scope>
    <source>
        <strain evidence="3">S3BR25-2</strain>
    </source>
</reference>